<dbReference type="InterPro" id="IPR036188">
    <property type="entry name" value="FAD/NAD-bd_sf"/>
</dbReference>
<evidence type="ECO:0000256" key="6">
    <source>
        <dbReference type="ARBA" id="ARBA00023002"/>
    </source>
</evidence>
<keyword evidence="9" id="KW-1185">Reference proteome</keyword>
<keyword evidence="5" id="KW-0521">NADP</keyword>
<feature type="compositionally biased region" description="Basic and acidic residues" evidence="7">
    <location>
        <begin position="28"/>
        <end position="38"/>
    </location>
</feature>
<evidence type="ECO:0000256" key="5">
    <source>
        <dbReference type="ARBA" id="ARBA00022857"/>
    </source>
</evidence>
<comment type="similarity">
    <text evidence="2">Belongs to the FAD-binding monooxygenase family.</text>
</comment>
<reference evidence="8" key="1">
    <citation type="submission" date="2023-06" db="EMBL/GenBank/DDBJ databases">
        <authorList>
            <person name="Noh H."/>
        </authorList>
    </citation>
    <scope>NUCLEOTIDE SEQUENCE</scope>
    <source>
        <strain evidence="8">DUCC20226</strain>
    </source>
</reference>
<evidence type="ECO:0000256" key="3">
    <source>
        <dbReference type="ARBA" id="ARBA00022630"/>
    </source>
</evidence>
<evidence type="ECO:0000313" key="8">
    <source>
        <dbReference type="EMBL" id="KAK2615326.1"/>
    </source>
</evidence>
<keyword evidence="4" id="KW-0274">FAD</keyword>
<dbReference type="Pfam" id="PF13450">
    <property type="entry name" value="NAD_binding_8"/>
    <property type="match status" value="1"/>
</dbReference>
<comment type="caution">
    <text evidence="8">The sequence shown here is derived from an EMBL/GenBank/DDBJ whole genome shotgun (WGS) entry which is preliminary data.</text>
</comment>
<comment type="cofactor">
    <cofactor evidence="1">
        <name>FAD</name>
        <dbReference type="ChEBI" id="CHEBI:57692"/>
    </cofactor>
</comment>
<organism evidence="8 9">
    <name type="scientific">Phomopsis amygdali</name>
    <name type="common">Fusicoccum amygdali</name>
    <dbReference type="NCBI Taxonomy" id="1214568"/>
    <lineage>
        <taxon>Eukaryota</taxon>
        <taxon>Fungi</taxon>
        <taxon>Dikarya</taxon>
        <taxon>Ascomycota</taxon>
        <taxon>Pezizomycotina</taxon>
        <taxon>Sordariomycetes</taxon>
        <taxon>Sordariomycetidae</taxon>
        <taxon>Diaporthales</taxon>
        <taxon>Diaporthaceae</taxon>
        <taxon>Diaporthe</taxon>
    </lineage>
</organism>
<dbReference type="PANTHER" id="PTHR43098">
    <property type="entry name" value="L-ORNITHINE N(5)-MONOOXYGENASE-RELATED"/>
    <property type="match status" value="1"/>
</dbReference>
<dbReference type="Gene3D" id="3.50.50.60">
    <property type="entry name" value="FAD/NAD(P)-binding domain"/>
    <property type="match status" value="1"/>
</dbReference>
<evidence type="ECO:0000256" key="1">
    <source>
        <dbReference type="ARBA" id="ARBA00001974"/>
    </source>
</evidence>
<dbReference type="InterPro" id="IPR050775">
    <property type="entry name" value="FAD-binding_Monooxygenases"/>
</dbReference>
<dbReference type="SUPFAM" id="SSF51905">
    <property type="entry name" value="FAD/NAD(P)-binding domain"/>
    <property type="match status" value="2"/>
</dbReference>
<keyword evidence="6" id="KW-0560">Oxidoreductase</keyword>
<dbReference type="EMBL" id="JAUJFL010000001">
    <property type="protein sequence ID" value="KAK2615326.1"/>
    <property type="molecule type" value="Genomic_DNA"/>
</dbReference>
<sequence>MVINSDIQGASGLDQSDKIDVQALSNKYSEEKERRQRADGLAQNEELEESENFASLADDPFVDHDALNAHHPALEDGQEVQVIILGAGFGGILFAARLIEAGIKPKDIRLIDVAGGFGGTWYWNRYPGVMCDTEASVYLPLLEEIGYMPKHKYSYGEEIRGHCERVANYFGFADKGMFRTAINKAVWNDETRRWSVEMEQNRGPKQCKFSLTAYSQFLCLCNGVLNHPKAPKIPGLEHFNGQMFHAARWNYNITGGSQADQRMTGLRGKNVGILGTGPTAIQAIPKLAETSKKLYVFQRTPASIGYRNQQATDQAEWEKHITAKPGWQLERTRNFELLCQGEPADDRYLTDGWTKLKTFAAFVGRSDAPVMTKDLIQEHVNDFVELDVPFQERIRRRVDEVVHDRHTAEILKPWYPTWCKRPGFHDEYLETFNLPNVHLIDIADTKGITGASTKGLIVGEREIELDVLILSTGFRPIVNLQDPDPGAKSNTIIIGA</sequence>
<evidence type="ECO:0000256" key="7">
    <source>
        <dbReference type="SAM" id="MobiDB-lite"/>
    </source>
</evidence>
<protein>
    <submittedName>
        <fullName evidence="8">Uncharacterized protein</fullName>
    </submittedName>
</protein>
<dbReference type="GO" id="GO:0016491">
    <property type="term" value="F:oxidoreductase activity"/>
    <property type="evidence" value="ECO:0007669"/>
    <property type="project" value="UniProtKB-KW"/>
</dbReference>
<gene>
    <name evidence="8" type="ORF">N8I77_002089</name>
</gene>
<dbReference type="PANTHER" id="PTHR43098:SF2">
    <property type="entry name" value="FAD-BINDING MONOOXYGENASE AUSB-RELATED"/>
    <property type="match status" value="1"/>
</dbReference>
<name>A0AAD9SS80_PHOAM</name>
<dbReference type="AlphaFoldDB" id="A0AAD9SS80"/>
<proteinExistence type="inferred from homology"/>
<evidence type="ECO:0000256" key="4">
    <source>
        <dbReference type="ARBA" id="ARBA00022827"/>
    </source>
</evidence>
<evidence type="ECO:0000313" key="9">
    <source>
        <dbReference type="Proteomes" id="UP001265746"/>
    </source>
</evidence>
<evidence type="ECO:0000256" key="2">
    <source>
        <dbReference type="ARBA" id="ARBA00010139"/>
    </source>
</evidence>
<accession>A0AAD9SS80</accession>
<dbReference type="Proteomes" id="UP001265746">
    <property type="component" value="Unassembled WGS sequence"/>
</dbReference>
<keyword evidence="3" id="KW-0285">Flavoprotein</keyword>
<feature type="region of interest" description="Disordered" evidence="7">
    <location>
        <begin position="27"/>
        <end position="49"/>
    </location>
</feature>